<dbReference type="PANTHER" id="PTHR24186:SF56">
    <property type="entry name" value="PGG DOMAIN-CONTAINING PROTEIN"/>
    <property type="match status" value="1"/>
</dbReference>
<sequence length="382" mass="43150">MSECECESHRVQIQEPAVEGRMEMMNKYARTGDIPGLYSSIKNDPQLLKDMDEIQYINTPLHEAAAFGQTCFALEILNLTPSFESILALEDVDGNTALHTAVQYQRRKEVKVLVKLVKLNPRNVSLKTPLDIADEYSETADILIHAGARKAKQLPQIHRRGQYLQSNVTSAEDFLRGYYFTYKDFVLNLRNDIMVFAVLIATATYQAVLQPPGGVYQPNGNGHLAMSDALISHMSDGAGKMVMKRLDYRHFMPANTAAFTLSIAMILLVLQGRPSNIFLLLCLIFLTYSYLSAMNIISDSGALTKSMFIICWSVIGSAFFIKLSFSFVKALVDEVWWMPRLSIKVNNSILDRPVGRWLQTNIPIVRKLMRQYHLIKETVPSN</sequence>
<feature type="transmembrane region" description="Helical" evidence="7">
    <location>
        <begin position="277"/>
        <end position="297"/>
    </location>
</feature>
<evidence type="ECO:0000256" key="1">
    <source>
        <dbReference type="ARBA" id="ARBA00004141"/>
    </source>
</evidence>
<keyword evidence="2 7" id="KW-0812">Transmembrane</keyword>
<comment type="caution">
    <text evidence="9">The sequence shown here is derived from an EMBL/GenBank/DDBJ whole genome shotgun (WGS) entry which is preliminary data.</text>
</comment>
<feature type="transmembrane region" description="Helical" evidence="7">
    <location>
        <begin position="309"/>
        <end position="332"/>
    </location>
</feature>
<comment type="subcellular location">
    <subcellularLocation>
        <location evidence="1">Membrane</location>
        <topology evidence="1">Multi-pass membrane protein</topology>
    </subcellularLocation>
</comment>
<dbReference type="GO" id="GO:0005886">
    <property type="term" value="C:plasma membrane"/>
    <property type="evidence" value="ECO:0007669"/>
    <property type="project" value="TreeGrafter"/>
</dbReference>
<dbReference type="Pfam" id="PF12796">
    <property type="entry name" value="Ank_2"/>
    <property type="match status" value="1"/>
</dbReference>
<proteinExistence type="predicted"/>
<keyword evidence="6 7" id="KW-0472">Membrane</keyword>
<dbReference type="InterPro" id="IPR036770">
    <property type="entry name" value="Ankyrin_rpt-contain_sf"/>
</dbReference>
<evidence type="ECO:0000256" key="3">
    <source>
        <dbReference type="ARBA" id="ARBA00022737"/>
    </source>
</evidence>
<evidence type="ECO:0000313" key="10">
    <source>
        <dbReference type="Proteomes" id="UP000231279"/>
    </source>
</evidence>
<keyword evidence="4 7" id="KW-1133">Transmembrane helix</keyword>
<accession>A0A2G9GTC7</accession>
<dbReference type="SUPFAM" id="SSF48403">
    <property type="entry name" value="Ankyrin repeat"/>
    <property type="match status" value="1"/>
</dbReference>
<keyword evidence="5" id="KW-0040">ANK repeat</keyword>
<dbReference type="STRING" id="429701.A0A2G9GTC7"/>
<dbReference type="PANTHER" id="PTHR24186">
    <property type="entry name" value="PROTEIN PHOSPHATASE 1 REGULATORY SUBUNIT"/>
    <property type="match status" value="1"/>
</dbReference>
<keyword evidence="10" id="KW-1185">Reference proteome</keyword>
<reference evidence="10" key="1">
    <citation type="journal article" date="2018" name="Gigascience">
        <title>Genome assembly of the Pink Ipe (Handroanthus impetiginosus, Bignoniaceae), a highly valued, ecologically keystone Neotropical timber forest tree.</title>
        <authorList>
            <person name="Silva-Junior O.B."/>
            <person name="Grattapaglia D."/>
            <person name="Novaes E."/>
            <person name="Collevatti R.G."/>
        </authorList>
    </citation>
    <scope>NUCLEOTIDE SEQUENCE [LARGE SCALE GENOMIC DNA]</scope>
    <source>
        <strain evidence="10">cv. UFG-1</strain>
    </source>
</reference>
<name>A0A2G9GTC7_9LAMI</name>
<evidence type="ECO:0000256" key="2">
    <source>
        <dbReference type="ARBA" id="ARBA00022692"/>
    </source>
</evidence>
<dbReference type="Gene3D" id="1.25.40.20">
    <property type="entry name" value="Ankyrin repeat-containing domain"/>
    <property type="match status" value="1"/>
</dbReference>
<dbReference type="InterPro" id="IPR002110">
    <property type="entry name" value="Ankyrin_rpt"/>
</dbReference>
<dbReference type="Proteomes" id="UP000231279">
    <property type="component" value="Unassembled WGS sequence"/>
</dbReference>
<organism evidence="9 10">
    <name type="scientific">Handroanthus impetiginosus</name>
    <dbReference type="NCBI Taxonomy" id="429701"/>
    <lineage>
        <taxon>Eukaryota</taxon>
        <taxon>Viridiplantae</taxon>
        <taxon>Streptophyta</taxon>
        <taxon>Embryophyta</taxon>
        <taxon>Tracheophyta</taxon>
        <taxon>Spermatophyta</taxon>
        <taxon>Magnoliopsida</taxon>
        <taxon>eudicotyledons</taxon>
        <taxon>Gunneridae</taxon>
        <taxon>Pentapetalae</taxon>
        <taxon>asterids</taxon>
        <taxon>lamiids</taxon>
        <taxon>Lamiales</taxon>
        <taxon>Bignoniaceae</taxon>
        <taxon>Crescentiina</taxon>
        <taxon>Tabebuia alliance</taxon>
        <taxon>Handroanthus</taxon>
    </lineage>
</organism>
<evidence type="ECO:0000256" key="6">
    <source>
        <dbReference type="ARBA" id="ARBA00023136"/>
    </source>
</evidence>
<gene>
    <name evidence="9" type="ORF">CDL12_18882</name>
</gene>
<feature type="domain" description="PGG" evidence="8">
    <location>
        <begin position="188"/>
        <end position="271"/>
    </location>
</feature>
<keyword evidence="3" id="KW-0677">Repeat</keyword>
<evidence type="ECO:0000256" key="7">
    <source>
        <dbReference type="SAM" id="Phobius"/>
    </source>
</evidence>
<protein>
    <recommendedName>
        <fullName evidence="8">PGG domain-containing protein</fullName>
    </recommendedName>
</protein>
<evidence type="ECO:0000313" key="9">
    <source>
        <dbReference type="EMBL" id="PIN08544.1"/>
    </source>
</evidence>
<feature type="transmembrane region" description="Helical" evidence="7">
    <location>
        <begin position="251"/>
        <end position="271"/>
    </location>
</feature>
<evidence type="ECO:0000259" key="8">
    <source>
        <dbReference type="Pfam" id="PF13962"/>
    </source>
</evidence>
<dbReference type="EMBL" id="NKXS01003775">
    <property type="protein sequence ID" value="PIN08544.1"/>
    <property type="molecule type" value="Genomic_DNA"/>
</dbReference>
<evidence type="ECO:0000256" key="4">
    <source>
        <dbReference type="ARBA" id="ARBA00022989"/>
    </source>
</evidence>
<dbReference type="InterPro" id="IPR026961">
    <property type="entry name" value="PGG_dom"/>
</dbReference>
<evidence type="ECO:0000256" key="5">
    <source>
        <dbReference type="ARBA" id="ARBA00023043"/>
    </source>
</evidence>
<dbReference type="Pfam" id="PF13962">
    <property type="entry name" value="PGG"/>
    <property type="match status" value="1"/>
</dbReference>
<dbReference type="OrthoDB" id="909233at2759"/>
<dbReference type="AlphaFoldDB" id="A0A2G9GTC7"/>